<dbReference type="Gene3D" id="3.30.420.130">
    <property type="entry name" value="Dinitrogenase iron-molybdenum cofactor biosynthesis domain"/>
    <property type="match status" value="1"/>
</dbReference>
<dbReference type="InterPro" id="IPR033913">
    <property type="entry name" value="MTH1175_dom"/>
</dbReference>
<dbReference type="AlphaFoldDB" id="A0A1Q2HRC8"/>
<gene>
    <name evidence="2" type="ORF">L21SP3_01829</name>
</gene>
<reference evidence="3" key="1">
    <citation type="submission" date="2017-02" db="EMBL/GenBank/DDBJ databases">
        <title>Comparative genomics and description of representatives of a novel lineage of planctomycetes thriving in anoxic sediments.</title>
        <authorList>
            <person name="Spring S."/>
            <person name="Bunk B."/>
            <person name="Sproer C."/>
            <person name="Klenk H.-P."/>
        </authorList>
    </citation>
    <scope>NUCLEOTIDE SEQUENCE [LARGE SCALE GENOMIC DNA]</scope>
    <source>
        <strain evidence="3">L21-RPul-D3</strain>
    </source>
</reference>
<dbReference type="OrthoDB" id="9807451at2"/>
<dbReference type="Proteomes" id="UP000188273">
    <property type="component" value="Chromosome"/>
</dbReference>
<dbReference type="Pfam" id="PF02579">
    <property type="entry name" value="Nitro_FeMo-Co"/>
    <property type="match status" value="1"/>
</dbReference>
<dbReference type="SUPFAM" id="SSF53146">
    <property type="entry name" value="Nitrogenase accessory factor-like"/>
    <property type="match status" value="1"/>
</dbReference>
<dbReference type="PANTHER" id="PTHR42983:SF1">
    <property type="entry name" value="IRON-MOLYBDENUM PROTEIN"/>
    <property type="match status" value="1"/>
</dbReference>
<dbReference type="CDD" id="cd00851">
    <property type="entry name" value="MTH1175"/>
    <property type="match status" value="1"/>
</dbReference>
<feature type="domain" description="Dinitrogenase iron-molybdenum cofactor biosynthesis" evidence="1">
    <location>
        <begin position="14"/>
        <end position="103"/>
    </location>
</feature>
<proteinExistence type="predicted"/>
<evidence type="ECO:0000313" key="3">
    <source>
        <dbReference type="Proteomes" id="UP000188273"/>
    </source>
</evidence>
<dbReference type="InterPro" id="IPR003731">
    <property type="entry name" value="Di-Nase_FeMo-co_biosynth"/>
</dbReference>
<accession>A0A1Q2HRC8</accession>
<evidence type="ECO:0000259" key="1">
    <source>
        <dbReference type="Pfam" id="PF02579"/>
    </source>
</evidence>
<protein>
    <submittedName>
        <fullName evidence="2">Dinitrogenase iron-molybdenum cofactor</fullName>
    </submittedName>
</protein>
<dbReference type="EMBL" id="CP019633">
    <property type="protein sequence ID" value="AQQ10007.1"/>
    <property type="molecule type" value="Genomic_DNA"/>
</dbReference>
<name>A0A1Q2HRC8_9BACT</name>
<keyword evidence="3" id="KW-1185">Reference proteome</keyword>
<organism evidence="2 3">
    <name type="scientific">Sedimentisphaera cyanobacteriorum</name>
    <dbReference type="NCBI Taxonomy" id="1940790"/>
    <lineage>
        <taxon>Bacteria</taxon>
        <taxon>Pseudomonadati</taxon>
        <taxon>Planctomycetota</taxon>
        <taxon>Phycisphaerae</taxon>
        <taxon>Sedimentisphaerales</taxon>
        <taxon>Sedimentisphaeraceae</taxon>
        <taxon>Sedimentisphaera</taxon>
    </lineage>
</organism>
<dbReference type="KEGG" id="pbu:L21SP3_01829"/>
<dbReference type="STRING" id="1940790.L21SP3_01829"/>
<dbReference type="RefSeq" id="WP_077540844.1">
    <property type="nucleotide sequence ID" value="NZ_CP019633.1"/>
</dbReference>
<evidence type="ECO:0000313" key="2">
    <source>
        <dbReference type="EMBL" id="AQQ10007.1"/>
    </source>
</evidence>
<dbReference type="InterPro" id="IPR036105">
    <property type="entry name" value="DiNase_FeMo-co_biosyn_sf"/>
</dbReference>
<dbReference type="PANTHER" id="PTHR42983">
    <property type="entry name" value="DINITROGENASE IRON-MOLYBDENUM COFACTOR PROTEIN-RELATED"/>
    <property type="match status" value="1"/>
</dbReference>
<sequence>MKAAITANGKTYSSAVDRRFGRAAGFLIYDTETHSLEYKDNTQNLSAAQGAGVQAAQNVADSGVQAVITGHCGPKAFHVLSQAGVEVYTTQAQTVEEAIDLFKTGKLAKASRADVEGHWI</sequence>